<reference evidence="11" key="3">
    <citation type="submission" date="2016-10" db="EMBL/GenBank/DDBJ databases">
        <authorList>
            <person name="Varghese N."/>
        </authorList>
    </citation>
    <scope>NUCLEOTIDE SEQUENCE [LARGE SCALE GENOMIC DNA]</scope>
    <source>
        <strain evidence="11">DSM 16632</strain>
    </source>
</reference>
<dbReference type="AlphaFoldDB" id="A0A126R0C9"/>
<reference evidence="9" key="4">
    <citation type="submission" date="2016-10" db="EMBL/GenBank/DDBJ databases">
        <authorList>
            <person name="de Groot N.N."/>
        </authorList>
    </citation>
    <scope>NUCLEOTIDE SEQUENCE [LARGE SCALE GENOMIC DNA]</scope>
    <source>
        <strain evidence="9">DSM 16632</strain>
    </source>
</reference>
<dbReference type="InterPro" id="IPR009040">
    <property type="entry name" value="Ferritin-like_diiron"/>
</dbReference>
<dbReference type="KEGG" id="mol:YLM1_0852"/>
<dbReference type="PATRIC" id="fig|294671.3.peg.892"/>
<sequence>MADLKGSKTEENLKAALAGESKARVKYEFYASQAKKDGYVEIKEIFQESSDNEKEHAKVWFKLLNGGSVPHTLNNLADAAAGEHEEWTSMYKGFAEVAREEGFDDIADLFDAAGATEKAHEDRYNALSDKIKADKVFKKDEEITWKCNNCGYIHYGKEAPEVCPLCDHPQAHFRKKDTSYI</sequence>
<dbReference type="SUPFAM" id="SSF57802">
    <property type="entry name" value="Rubredoxin-like"/>
    <property type="match status" value="1"/>
</dbReference>
<dbReference type="SUPFAM" id="SSF47240">
    <property type="entry name" value="Ferritin-like"/>
    <property type="match status" value="1"/>
</dbReference>
<gene>
    <name evidence="9" type="ORF">SAMN02910297_01013</name>
    <name evidence="8" type="ORF">YLM1_0852</name>
</gene>
<keyword evidence="3" id="KW-0479">Metal-binding</keyword>
<feature type="domain" description="Rubredoxin-like" evidence="6">
    <location>
        <begin position="142"/>
        <end position="176"/>
    </location>
</feature>
<dbReference type="PANTHER" id="PTHR43865:SF1">
    <property type="entry name" value="RUBRERYTHRIN-RELATED"/>
    <property type="match status" value="1"/>
</dbReference>
<dbReference type="CDD" id="cd01041">
    <property type="entry name" value="Rubrerythrin"/>
    <property type="match status" value="1"/>
</dbReference>
<dbReference type="RefSeq" id="WP_067146631.1">
    <property type="nucleotide sequence ID" value="NZ_CP014265.1"/>
</dbReference>
<reference evidence="8 10" key="1">
    <citation type="journal article" date="2016" name="Genome Announc.">
        <title>Draft Genome Sequence of the Rumen Methanogen Methanobrevibacter olleyae YLM1.</title>
        <authorList>
            <person name="Kelly W.J."/>
            <person name="Li D."/>
            <person name="Lambie S.C."/>
            <person name="Cox F."/>
            <person name="Attwood G.T."/>
            <person name="Altermann E."/>
            <person name="Leahy S.C."/>
        </authorList>
    </citation>
    <scope>NUCLEOTIDE SEQUENCE [LARGE SCALE GENOMIC DNA]</scope>
    <source>
        <strain evidence="8 10">YLM1</strain>
    </source>
</reference>
<protein>
    <submittedName>
        <fullName evidence="8 9">Rubrerythrin</fullName>
    </submittedName>
</protein>
<evidence type="ECO:0000313" key="11">
    <source>
        <dbReference type="Proteomes" id="UP000183442"/>
    </source>
</evidence>
<evidence type="ECO:0000313" key="9">
    <source>
        <dbReference type="EMBL" id="SFL48518.1"/>
    </source>
</evidence>
<dbReference type="InterPro" id="IPR009078">
    <property type="entry name" value="Ferritin-like_SF"/>
</dbReference>
<comment type="cofactor">
    <cofactor evidence="1">
        <name>Fe(3+)</name>
        <dbReference type="ChEBI" id="CHEBI:29034"/>
    </cofactor>
</comment>
<evidence type="ECO:0000256" key="3">
    <source>
        <dbReference type="ARBA" id="ARBA00022723"/>
    </source>
</evidence>
<organism evidence="8 10">
    <name type="scientific">Methanobrevibacter olleyae</name>
    <dbReference type="NCBI Taxonomy" id="294671"/>
    <lineage>
        <taxon>Archaea</taxon>
        <taxon>Methanobacteriati</taxon>
        <taxon>Methanobacteriota</taxon>
        <taxon>Methanomada group</taxon>
        <taxon>Methanobacteria</taxon>
        <taxon>Methanobacteriales</taxon>
        <taxon>Methanobacteriaceae</taxon>
        <taxon>Methanobrevibacter</taxon>
    </lineage>
</organism>
<keyword evidence="4" id="KW-0249">Electron transport</keyword>
<evidence type="ECO:0000259" key="7">
    <source>
        <dbReference type="PROSITE" id="PS50905"/>
    </source>
</evidence>
<dbReference type="PROSITE" id="PS50905">
    <property type="entry name" value="FERRITIN_LIKE"/>
    <property type="match status" value="1"/>
</dbReference>
<keyword evidence="5" id="KW-0408">Iron</keyword>
<dbReference type="GO" id="GO:0005506">
    <property type="term" value="F:iron ion binding"/>
    <property type="evidence" value="ECO:0007669"/>
    <property type="project" value="InterPro"/>
</dbReference>
<evidence type="ECO:0000313" key="10">
    <source>
        <dbReference type="Proteomes" id="UP000066376"/>
    </source>
</evidence>
<dbReference type="Gene3D" id="1.20.1260.10">
    <property type="match status" value="1"/>
</dbReference>
<keyword evidence="2" id="KW-0813">Transport</keyword>
<dbReference type="OrthoDB" id="45654at2157"/>
<dbReference type="InterPro" id="IPR052364">
    <property type="entry name" value="Rubrerythrin"/>
</dbReference>
<dbReference type="InterPro" id="IPR024934">
    <property type="entry name" value="Rubredoxin-like_dom"/>
</dbReference>
<evidence type="ECO:0000256" key="1">
    <source>
        <dbReference type="ARBA" id="ARBA00001965"/>
    </source>
</evidence>
<dbReference type="GO" id="GO:0016491">
    <property type="term" value="F:oxidoreductase activity"/>
    <property type="evidence" value="ECO:0007669"/>
    <property type="project" value="InterPro"/>
</dbReference>
<dbReference type="InterPro" id="IPR012347">
    <property type="entry name" value="Ferritin-like"/>
</dbReference>
<dbReference type="FunFam" id="2.20.28.10:FF:000018">
    <property type="entry name" value="Rubrerythrin"/>
    <property type="match status" value="1"/>
</dbReference>
<dbReference type="EMBL" id="CP014265">
    <property type="protein sequence ID" value="AMK15409.1"/>
    <property type="molecule type" value="Genomic_DNA"/>
</dbReference>
<evidence type="ECO:0000313" key="8">
    <source>
        <dbReference type="EMBL" id="AMK15409.1"/>
    </source>
</evidence>
<dbReference type="Pfam" id="PF02915">
    <property type="entry name" value="Rubrerythrin"/>
    <property type="match status" value="1"/>
</dbReference>
<dbReference type="Proteomes" id="UP000183442">
    <property type="component" value="Unassembled WGS sequence"/>
</dbReference>
<evidence type="ECO:0000259" key="6">
    <source>
        <dbReference type="PROSITE" id="PS50903"/>
    </source>
</evidence>
<dbReference type="CDD" id="cd00729">
    <property type="entry name" value="rubredoxin_SM"/>
    <property type="match status" value="1"/>
</dbReference>
<dbReference type="NCBIfam" id="NF045767">
    <property type="entry name" value="RuberyRbr"/>
    <property type="match status" value="1"/>
</dbReference>
<dbReference type="STRING" id="294671.YLM1_0852"/>
<dbReference type="EMBL" id="FOTL01000014">
    <property type="protein sequence ID" value="SFL48518.1"/>
    <property type="molecule type" value="Genomic_DNA"/>
</dbReference>
<dbReference type="Pfam" id="PF21349">
    <property type="entry name" value="RUBY_RBDX"/>
    <property type="match status" value="1"/>
</dbReference>
<keyword evidence="10" id="KW-1185">Reference proteome</keyword>
<evidence type="ECO:0000256" key="2">
    <source>
        <dbReference type="ARBA" id="ARBA00022448"/>
    </source>
</evidence>
<dbReference type="Proteomes" id="UP000066376">
    <property type="component" value="Chromosome"/>
</dbReference>
<accession>A0A126R0C9</accession>
<dbReference type="PROSITE" id="PS50903">
    <property type="entry name" value="RUBREDOXIN_LIKE"/>
    <property type="match status" value="1"/>
</dbReference>
<proteinExistence type="predicted"/>
<name>A0A126R0C9_METOL</name>
<evidence type="ECO:0000256" key="5">
    <source>
        <dbReference type="ARBA" id="ARBA00023004"/>
    </source>
</evidence>
<feature type="domain" description="Ferritin-like diiron" evidence="7">
    <location>
        <begin position="3"/>
        <end position="135"/>
    </location>
</feature>
<dbReference type="InterPro" id="IPR048574">
    <property type="entry name" value="RUBY_RBDX"/>
</dbReference>
<dbReference type="PANTHER" id="PTHR43865">
    <property type="entry name" value="RUBRERYTHRIN-RELATED"/>
    <property type="match status" value="1"/>
</dbReference>
<dbReference type="Gene3D" id="2.20.28.10">
    <property type="match status" value="1"/>
</dbReference>
<dbReference type="InterPro" id="IPR003251">
    <property type="entry name" value="Rr_diiron-bd_dom"/>
</dbReference>
<dbReference type="GeneID" id="28489150"/>
<reference evidence="10" key="2">
    <citation type="submission" date="2016-02" db="EMBL/GenBank/DDBJ databases">
        <title>The draft genome sequence of the rumen methanogen Methanobrevibacter olleyae YLM1.</title>
        <authorList>
            <consortium name="New Zealand Agricultural Greenhouse Gas Research Centre/Pastoral Greenhouse Gas Research Consortium"/>
            <person name="Kelly W.J."/>
            <person name="Li D."/>
            <person name="Lambie S.C."/>
            <person name="Attwood G.T."/>
            <person name="Altermann E."/>
            <person name="Leahy S.C."/>
        </authorList>
    </citation>
    <scope>NUCLEOTIDE SEQUENCE [LARGE SCALE GENOMIC DNA]</scope>
    <source>
        <strain evidence="10">YLM1</strain>
    </source>
</reference>
<evidence type="ECO:0000256" key="4">
    <source>
        <dbReference type="ARBA" id="ARBA00022982"/>
    </source>
</evidence>